<evidence type="ECO:0000259" key="1">
    <source>
        <dbReference type="Pfam" id="PF11001"/>
    </source>
</evidence>
<proteinExistence type="predicted"/>
<organism evidence="3 4">
    <name type="scientific">Saccharomyces mikatae IFO 1815</name>
    <dbReference type="NCBI Taxonomy" id="226126"/>
    <lineage>
        <taxon>Eukaryota</taxon>
        <taxon>Fungi</taxon>
        <taxon>Dikarya</taxon>
        <taxon>Ascomycota</taxon>
        <taxon>Saccharomycotina</taxon>
        <taxon>Saccharomycetes</taxon>
        <taxon>Saccharomycetales</taxon>
        <taxon>Saccharomycetaceae</taxon>
        <taxon>Saccharomyces</taxon>
    </lineage>
</organism>
<evidence type="ECO:0000259" key="2">
    <source>
        <dbReference type="Pfam" id="PF21652"/>
    </source>
</evidence>
<dbReference type="InterPro" id="IPR021264">
    <property type="entry name" value="AFUB_079030/YDR124W-like"/>
</dbReference>
<feature type="domain" description="Subtelomeric hrmA-associated cluster protein AFUB-079030/YDR124W-like helical bundle" evidence="1">
    <location>
        <begin position="109"/>
        <end position="227"/>
    </location>
</feature>
<evidence type="ECO:0000313" key="4">
    <source>
        <dbReference type="Proteomes" id="UP001161438"/>
    </source>
</evidence>
<dbReference type="PANTHER" id="PTHR36102:SF1">
    <property type="entry name" value="YDR124W-LIKE HELICAL BUNDLE DOMAIN-CONTAINING PROTEIN"/>
    <property type="match status" value="1"/>
</dbReference>
<dbReference type="AlphaFoldDB" id="A0AA35IYF8"/>
<dbReference type="RefSeq" id="XP_056081121.1">
    <property type="nucleotide sequence ID" value="XM_056226890.1"/>
</dbReference>
<protein>
    <recommendedName>
        <fullName evidence="5">YDR124W-like protein</fullName>
    </recommendedName>
</protein>
<dbReference type="Proteomes" id="UP001161438">
    <property type="component" value="Chromosome 4"/>
</dbReference>
<dbReference type="GeneID" id="80917217"/>
<evidence type="ECO:0000313" key="3">
    <source>
        <dbReference type="EMBL" id="CAI4038006.1"/>
    </source>
</evidence>
<reference evidence="3" key="1">
    <citation type="submission" date="2022-10" db="EMBL/GenBank/DDBJ databases">
        <authorList>
            <person name="Byrne P K."/>
        </authorList>
    </citation>
    <scope>NUCLEOTIDE SEQUENCE</scope>
    <source>
        <strain evidence="3">IFO1815</strain>
    </source>
</reference>
<evidence type="ECO:0008006" key="5">
    <source>
        <dbReference type="Google" id="ProtNLM"/>
    </source>
</evidence>
<sequence>MRICRRVFAYILVFRQLAQVHTYAMDELRGALALLNGLGYEFMVFIREKDHLRSESIENNFFSESFISSSFGRNPPLTFYPQINRKTMTVYETNYQPTIIIPLDQPILMQDYLYAAFKLLRQVPCKAIAKLWIKIIEPRKKTRFPYIKGDAKKPAWWPKEVEHKEPDHLHKADRLKLMCTIIMNVLPQLPSKLEILDELVRLTVSMTILKREKVKRVVMKNVFEIAKCLCDRDSKREIITLDDLNDLAKKHKESYYRHRLNVDETTTMREKFSHVSDRDNSSCSRLPSMKGNRTEYLSREHSEYLESNSVSRLEKVVDFDPLLLTRLDELSSSDSLDSSDDPRYFA</sequence>
<dbReference type="Pfam" id="PF11001">
    <property type="entry name" value="AFUB_07903_YDR124W_hel"/>
    <property type="match status" value="1"/>
</dbReference>
<dbReference type="EMBL" id="OX365760">
    <property type="protein sequence ID" value="CAI4038006.1"/>
    <property type="molecule type" value="Genomic_DNA"/>
</dbReference>
<dbReference type="Pfam" id="PF21652">
    <property type="entry name" value="YDR124W_N"/>
    <property type="match status" value="1"/>
</dbReference>
<feature type="domain" description="YDR124W N-terminal" evidence="2">
    <location>
        <begin position="25"/>
        <end position="91"/>
    </location>
</feature>
<dbReference type="InterPro" id="IPR047092">
    <property type="entry name" value="AFUB_07903/YDR124W-like_hel"/>
</dbReference>
<dbReference type="InterPro" id="IPR048462">
    <property type="entry name" value="YDR124W_N"/>
</dbReference>
<name>A0AA35IYF8_SACMI</name>
<accession>A0AA35IYF8</accession>
<gene>
    <name evidence="3" type="primary">SMKI04G3450</name>
    <name evidence="3" type="ORF">SMKI_04G3450</name>
</gene>
<dbReference type="PANTHER" id="PTHR36102">
    <property type="entry name" value="CHROMOSOME 10, WHOLE GENOME SHOTGUN SEQUENCE"/>
    <property type="match status" value="1"/>
</dbReference>
<keyword evidence="4" id="KW-1185">Reference proteome</keyword>